<evidence type="ECO:0000313" key="2">
    <source>
        <dbReference type="EMBL" id="KAK5888262.1"/>
    </source>
</evidence>
<comment type="caution">
    <text evidence="2">The sequence shown here is derived from an EMBL/GenBank/DDBJ whole genome shotgun (WGS) entry which is preliminary data.</text>
</comment>
<evidence type="ECO:0000313" key="3">
    <source>
        <dbReference type="Proteomes" id="UP001335648"/>
    </source>
</evidence>
<gene>
    <name evidence="2" type="ORF">CesoFtcFv8_016777</name>
</gene>
<dbReference type="Proteomes" id="UP001335648">
    <property type="component" value="Unassembled WGS sequence"/>
</dbReference>
<protein>
    <submittedName>
        <fullName evidence="2">Uncharacterized protein</fullName>
    </submittedName>
</protein>
<feature type="region of interest" description="Disordered" evidence="1">
    <location>
        <begin position="1"/>
        <end position="31"/>
    </location>
</feature>
<sequence>MGLFWPDASSEGGSNPPPPPALHHRLSGQPLLSPPRSSDILFLGEYKVPAVATAPASAAALTKVTSNDPGATLELALTGRAGSRGETGCVDAFLVTLN</sequence>
<accession>A0AAN8GSC4</accession>
<dbReference type="AlphaFoldDB" id="A0AAN8GSC4"/>
<reference evidence="2 3" key="1">
    <citation type="journal article" date="2023" name="Mol. Biol. Evol.">
        <title>Genomics of Secondarily Temperate Adaptation in the Only Non-Antarctic Icefish.</title>
        <authorList>
            <person name="Rivera-Colon A.G."/>
            <person name="Rayamajhi N."/>
            <person name="Minhas B.F."/>
            <person name="Madrigal G."/>
            <person name="Bilyk K.T."/>
            <person name="Yoon V."/>
            <person name="Hune M."/>
            <person name="Gregory S."/>
            <person name="Cheng C.H.C."/>
            <person name="Catchen J.M."/>
        </authorList>
    </citation>
    <scope>NUCLEOTIDE SEQUENCE [LARGE SCALE GENOMIC DNA]</scope>
    <source>
        <strain evidence="2">JC2023a</strain>
    </source>
</reference>
<dbReference type="EMBL" id="JAULUE010002058">
    <property type="protein sequence ID" value="KAK5888262.1"/>
    <property type="molecule type" value="Genomic_DNA"/>
</dbReference>
<evidence type="ECO:0000256" key="1">
    <source>
        <dbReference type="SAM" id="MobiDB-lite"/>
    </source>
</evidence>
<organism evidence="2 3">
    <name type="scientific">Champsocephalus esox</name>
    <name type="common">pike icefish</name>
    <dbReference type="NCBI Taxonomy" id="159716"/>
    <lineage>
        <taxon>Eukaryota</taxon>
        <taxon>Metazoa</taxon>
        <taxon>Chordata</taxon>
        <taxon>Craniata</taxon>
        <taxon>Vertebrata</taxon>
        <taxon>Euteleostomi</taxon>
        <taxon>Actinopterygii</taxon>
        <taxon>Neopterygii</taxon>
        <taxon>Teleostei</taxon>
        <taxon>Neoteleostei</taxon>
        <taxon>Acanthomorphata</taxon>
        <taxon>Eupercaria</taxon>
        <taxon>Perciformes</taxon>
        <taxon>Notothenioidei</taxon>
        <taxon>Channichthyidae</taxon>
        <taxon>Champsocephalus</taxon>
    </lineage>
</organism>
<proteinExistence type="predicted"/>
<name>A0AAN8GSC4_9TELE</name>
<keyword evidence="3" id="KW-1185">Reference proteome</keyword>